<dbReference type="Pfam" id="PF05175">
    <property type="entry name" value="MTS"/>
    <property type="match status" value="1"/>
</dbReference>
<dbReference type="CDD" id="cd02440">
    <property type="entry name" value="AdoMet_MTases"/>
    <property type="match status" value="1"/>
</dbReference>
<dbReference type="Gene3D" id="3.40.50.150">
    <property type="entry name" value="Vaccinia Virus protein VP39"/>
    <property type="match status" value="1"/>
</dbReference>
<keyword evidence="1 4" id="KW-0489">Methyltransferase</keyword>
<dbReference type="InterPro" id="IPR002052">
    <property type="entry name" value="DNA_methylase_N6_adenine_CS"/>
</dbReference>
<dbReference type="RefSeq" id="WP_285984534.1">
    <property type="nucleotide sequence ID" value="NZ_JASVDS010000008.1"/>
</dbReference>
<dbReference type="SUPFAM" id="SSF53335">
    <property type="entry name" value="S-adenosyl-L-methionine-dependent methyltransferases"/>
    <property type="match status" value="1"/>
</dbReference>
<dbReference type="PROSITE" id="PS00092">
    <property type="entry name" value="N6_MTASE"/>
    <property type="match status" value="1"/>
</dbReference>
<evidence type="ECO:0000259" key="3">
    <source>
        <dbReference type="Pfam" id="PF05175"/>
    </source>
</evidence>
<evidence type="ECO:0000313" key="5">
    <source>
        <dbReference type="Proteomes" id="UP001238603"/>
    </source>
</evidence>
<dbReference type="GO" id="GO:0008168">
    <property type="term" value="F:methyltransferase activity"/>
    <property type="evidence" value="ECO:0007669"/>
    <property type="project" value="UniProtKB-KW"/>
</dbReference>
<evidence type="ECO:0000313" key="4">
    <source>
        <dbReference type="EMBL" id="MDL5034459.1"/>
    </source>
</evidence>
<gene>
    <name evidence="4" type="ORF">QRD43_21325</name>
</gene>
<organism evidence="4 5">
    <name type="scientific">Roseateles subflavus</name>
    <dbReference type="NCBI Taxonomy" id="3053353"/>
    <lineage>
        <taxon>Bacteria</taxon>
        <taxon>Pseudomonadati</taxon>
        <taxon>Pseudomonadota</taxon>
        <taxon>Betaproteobacteria</taxon>
        <taxon>Burkholderiales</taxon>
        <taxon>Sphaerotilaceae</taxon>
        <taxon>Roseateles</taxon>
    </lineage>
</organism>
<comment type="caution">
    <text evidence="4">The sequence shown here is derived from an EMBL/GenBank/DDBJ whole genome shotgun (WGS) entry which is preliminary data.</text>
</comment>
<protein>
    <submittedName>
        <fullName evidence="4">Methyltransferase</fullName>
    </submittedName>
</protein>
<sequence>MSKSAAKDFANPAEDRAGRRIDPDVLSVLRSCTADEEGVTLPPTQLDRKLYVRVNEVLTALGGKWNGRRKKHVFDEDPREILAVAQSTGSYMSPKDFGFFPTPPDLARQLIEFADLEPGMLVLEPSAGHGALLDLAAAVVGRENVVGVELLEANLKKLAEKGYATMAGDFLSMEPEPIFDRVVMNPPFSGLADIAHVQHAARFLKPDGKLVAITSPSFTYHSSKKAQAFRDLLDSAGELLAEIEAGAFKSSGTDVRTVMLTLDADRLPWNLDETDSQSSSERMAA</sequence>
<evidence type="ECO:0000256" key="1">
    <source>
        <dbReference type="ARBA" id="ARBA00022603"/>
    </source>
</evidence>
<dbReference type="GO" id="GO:0032259">
    <property type="term" value="P:methylation"/>
    <property type="evidence" value="ECO:0007669"/>
    <property type="project" value="UniProtKB-KW"/>
</dbReference>
<dbReference type="Proteomes" id="UP001238603">
    <property type="component" value="Unassembled WGS sequence"/>
</dbReference>
<dbReference type="PRINTS" id="PR00507">
    <property type="entry name" value="N12N6MTFRASE"/>
</dbReference>
<dbReference type="InterPro" id="IPR029063">
    <property type="entry name" value="SAM-dependent_MTases_sf"/>
</dbReference>
<feature type="domain" description="Methyltransferase small" evidence="3">
    <location>
        <begin position="143"/>
        <end position="223"/>
    </location>
</feature>
<dbReference type="EMBL" id="JASVDS010000008">
    <property type="protein sequence ID" value="MDL5034459.1"/>
    <property type="molecule type" value="Genomic_DNA"/>
</dbReference>
<proteinExistence type="predicted"/>
<keyword evidence="2" id="KW-0949">S-adenosyl-L-methionine</keyword>
<accession>A0ABT7LNK7</accession>
<keyword evidence="1 4" id="KW-0808">Transferase</keyword>
<keyword evidence="5" id="KW-1185">Reference proteome</keyword>
<reference evidence="4 5" key="1">
    <citation type="submission" date="2023-06" db="EMBL/GenBank/DDBJ databases">
        <title>Pelomonas sp. APW6 16S ribosomal RNA gene genome sequencing and assembly.</title>
        <authorList>
            <person name="Woo H."/>
        </authorList>
    </citation>
    <scope>NUCLEOTIDE SEQUENCE [LARGE SCALE GENOMIC DNA]</scope>
    <source>
        <strain evidence="4 5">APW6</strain>
    </source>
</reference>
<evidence type="ECO:0000256" key="2">
    <source>
        <dbReference type="ARBA" id="ARBA00022691"/>
    </source>
</evidence>
<dbReference type="InterPro" id="IPR007848">
    <property type="entry name" value="Small_mtfrase_dom"/>
</dbReference>
<name>A0ABT7LNK7_9BURK</name>